<evidence type="ECO:0000313" key="4">
    <source>
        <dbReference type="Proteomes" id="UP000290407"/>
    </source>
</evidence>
<feature type="compositionally biased region" description="Polar residues" evidence="1">
    <location>
        <begin position="1"/>
        <end position="17"/>
    </location>
</feature>
<keyword evidence="4" id="KW-1185">Reference proteome</keyword>
<feature type="transmembrane region" description="Helical" evidence="2">
    <location>
        <begin position="351"/>
        <end position="374"/>
    </location>
</feature>
<feature type="transmembrane region" description="Helical" evidence="2">
    <location>
        <begin position="201"/>
        <end position="218"/>
    </location>
</feature>
<reference evidence="3 4" key="1">
    <citation type="submission" date="2019-01" db="EMBL/GenBank/DDBJ databases">
        <title>Spirosoma flava sp. nov., a propanil-degrading bacterium isolated from herbicide-contaminated soil.</title>
        <authorList>
            <person name="Zhang L."/>
            <person name="Jiang J.-D."/>
        </authorList>
    </citation>
    <scope>NUCLEOTIDE SEQUENCE [LARGE SCALE GENOMIC DNA]</scope>
    <source>
        <strain evidence="3 4">TY50</strain>
    </source>
</reference>
<comment type="caution">
    <text evidence="3">The sequence shown here is derived from an EMBL/GenBank/DDBJ whole genome shotgun (WGS) entry which is preliminary data.</text>
</comment>
<feature type="transmembrane region" description="Helical" evidence="2">
    <location>
        <begin position="224"/>
        <end position="250"/>
    </location>
</feature>
<keyword evidence="2" id="KW-0472">Membrane</keyword>
<organism evidence="3 4">
    <name type="scientific">Spirosoma sordidisoli</name>
    <dbReference type="NCBI Taxonomy" id="2502893"/>
    <lineage>
        <taxon>Bacteria</taxon>
        <taxon>Pseudomonadati</taxon>
        <taxon>Bacteroidota</taxon>
        <taxon>Cytophagia</taxon>
        <taxon>Cytophagales</taxon>
        <taxon>Cytophagaceae</taxon>
        <taxon>Spirosoma</taxon>
    </lineage>
</organism>
<feature type="transmembrane region" description="Helical" evidence="2">
    <location>
        <begin position="145"/>
        <end position="167"/>
    </location>
</feature>
<accession>A0A4V1RVR3</accession>
<evidence type="ECO:0000256" key="2">
    <source>
        <dbReference type="SAM" id="Phobius"/>
    </source>
</evidence>
<keyword evidence="2" id="KW-0812">Transmembrane</keyword>
<gene>
    <name evidence="3" type="ORF">EQG79_23480</name>
</gene>
<feature type="transmembrane region" description="Helical" evidence="2">
    <location>
        <begin position="262"/>
        <end position="281"/>
    </location>
</feature>
<feature type="transmembrane region" description="Helical" evidence="2">
    <location>
        <begin position="173"/>
        <end position="189"/>
    </location>
</feature>
<dbReference type="Proteomes" id="UP000290407">
    <property type="component" value="Unassembled WGS sequence"/>
</dbReference>
<dbReference type="RefSeq" id="WP_129604702.1">
    <property type="nucleotide sequence ID" value="NZ_SBLB01000007.1"/>
</dbReference>
<feature type="transmembrane region" description="Helical" evidence="2">
    <location>
        <begin position="380"/>
        <end position="397"/>
    </location>
</feature>
<feature type="transmembrane region" description="Helical" evidence="2">
    <location>
        <begin position="322"/>
        <end position="339"/>
    </location>
</feature>
<protein>
    <recommendedName>
        <fullName evidence="5">Glycosyltransferase RgtA/B/C/D-like domain-containing protein</fullName>
    </recommendedName>
</protein>
<evidence type="ECO:0008006" key="5">
    <source>
        <dbReference type="Google" id="ProtNLM"/>
    </source>
</evidence>
<proteinExistence type="predicted"/>
<dbReference type="AlphaFoldDB" id="A0A4V1RVR3"/>
<dbReference type="EMBL" id="SBLB01000007">
    <property type="protein sequence ID" value="RYC67668.1"/>
    <property type="molecule type" value="Genomic_DNA"/>
</dbReference>
<evidence type="ECO:0000313" key="3">
    <source>
        <dbReference type="EMBL" id="RYC67668.1"/>
    </source>
</evidence>
<feature type="region of interest" description="Disordered" evidence="1">
    <location>
        <begin position="1"/>
        <end position="23"/>
    </location>
</feature>
<name>A0A4V1RVR3_9BACT</name>
<sequence>MAKSKPTASARQKTKLATNPGPTPTFVSKQGLSAAAASSETPVAKPFHLSNPLRLGLSAVMLLVALVPVIRYYDVVWHNAVNVPFEDDFNSTLQFIATYAFDTHSLADTWRLIFSQHNEHRIVFDRLVFLADYAIGGHVNFRNQILFGNLSLVFVAWLLFMASFRSLTLLQKLFYFLPVPFLLFQLHFWELTVWGMSSIQNLYIVVFALLSLYALSRASERPVWFTIACLSAVVAAFTSGNGIFTFLVGLPVLILLKEYRKLGIWAGVAVVTVSLYFWGYVKPGHHPPILETFLHNSGQFFDHFFTLTGSDFSAQPAYPIRAGKWMLALTLALIAYNAYRKQLVRSNVTILALLAFMYISCLSVSAGRAGFGVAQAMGPRYGILSVMLLIGLYILCVETTRGSYSRAALVVSGLALSVYLYTNSYRQHLAKVADRTTNLEFSTALYNDNPNNLILFWGDPKRAKEIFQDALRKGIYQVPKLTLADIKSQPTQLDSRLLVPTNDVTADVKPYLTNDYLVVYQAWAVNSQPSADTQIELVAQSAQASYLFTTRRQIRYDVANQYQSPLLLEAGFSSVIKKTDLKPGRYTLGVRLITKGQQSYLPLAASFDV</sequence>
<keyword evidence="2" id="KW-1133">Transmembrane helix</keyword>
<feature type="transmembrane region" description="Helical" evidence="2">
    <location>
        <begin position="404"/>
        <end position="422"/>
    </location>
</feature>
<evidence type="ECO:0000256" key="1">
    <source>
        <dbReference type="SAM" id="MobiDB-lite"/>
    </source>
</evidence>